<organism evidence="4 5">
    <name type="scientific">Favolaschia claudopus</name>
    <dbReference type="NCBI Taxonomy" id="2862362"/>
    <lineage>
        <taxon>Eukaryota</taxon>
        <taxon>Fungi</taxon>
        <taxon>Dikarya</taxon>
        <taxon>Basidiomycota</taxon>
        <taxon>Agaricomycotina</taxon>
        <taxon>Agaricomycetes</taxon>
        <taxon>Agaricomycetidae</taxon>
        <taxon>Agaricales</taxon>
        <taxon>Marasmiineae</taxon>
        <taxon>Mycenaceae</taxon>
        <taxon>Favolaschia</taxon>
    </lineage>
</organism>
<comment type="caution">
    <text evidence="4">The sequence shown here is derived from an EMBL/GenBank/DDBJ whole genome shotgun (WGS) entry which is preliminary data.</text>
</comment>
<proteinExistence type="inferred from homology"/>
<dbReference type="InterPro" id="IPR029058">
    <property type="entry name" value="AB_hydrolase_fold"/>
</dbReference>
<dbReference type="InterPro" id="IPR002168">
    <property type="entry name" value="Lipase_GDXG_HIS_AS"/>
</dbReference>
<dbReference type="Gene3D" id="3.40.50.1820">
    <property type="entry name" value="alpha/beta hydrolase"/>
    <property type="match status" value="1"/>
</dbReference>
<gene>
    <name evidence="4" type="ORF">R3P38DRAFT_2998552</name>
</gene>
<dbReference type="PANTHER" id="PTHR48081">
    <property type="entry name" value="AB HYDROLASE SUPERFAMILY PROTEIN C4A8.06C"/>
    <property type="match status" value="1"/>
</dbReference>
<dbReference type="Proteomes" id="UP001362999">
    <property type="component" value="Unassembled WGS sequence"/>
</dbReference>
<sequence>MNHILDIQYSLNPPLCFDLHVPHAVAPAAPMIIFVHGGAWRAEDKSHWHSLGQRLASAAACPVLVPNYRLTPSNPTPDNQFQHPGHAEDILQFLNFVTSGTWSGIDSESTKFDPTGRGLYLLGHSAGAHILSSIFLDSSNVTPSLTPPAALLRLTKGFALSEGIYDIDQLLNRFPSYRGWFIAAAFGDRVSYEDVSTTRMVLRQRDAAVGEGLRWLIIHSKGDTLVDQAQSDGMYEHLGALYGEEKDKYV</sequence>
<dbReference type="AlphaFoldDB" id="A0AAW0APG6"/>
<dbReference type="PANTHER" id="PTHR48081:SF33">
    <property type="entry name" value="KYNURENINE FORMAMIDASE"/>
    <property type="match status" value="1"/>
</dbReference>
<evidence type="ECO:0000259" key="3">
    <source>
        <dbReference type="Pfam" id="PF07859"/>
    </source>
</evidence>
<keyword evidence="5" id="KW-1185">Reference proteome</keyword>
<dbReference type="EMBL" id="JAWWNJ010000055">
    <property type="protein sequence ID" value="KAK7014941.1"/>
    <property type="molecule type" value="Genomic_DNA"/>
</dbReference>
<keyword evidence="2" id="KW-0378">Hydrolase</keyword>
<dbReference type="PROSITE" id="PS01173">
    <property type="entry name" value="LIPASE_GDXG_HIS"/>
    <property type="match status" value="1"/>
</dbReference>
<evidence type="ECO:0000256" key="2">
    <source>
        <dbReference type="ARBA" id="ARBA00022801"/>
    </source>
</evidence>
<reference evidence="4 5" key="1">
    <citation type="journal article" date="2024" name="J Genomics">
        <title>Draft genome sequencing and assembly of Favolaschia claudopus CIRM-BRFM 2984 isolated from oak limbs.</title>
        <authorList>
            <person name="Navarro D."/>
            <person name="Drula E."/>
            <person name="Chaduli D."/>
            <person name="Cazenave R."/>
            <person name="Ahrendt S."/>
            <person name="Wang J."/>
            <person name="Lipzen A."/>
            <person name="Daum C."/>
            <person name="Barry K."/>
            <person name="Grigoriev I.V."/>
            <person name="Favel A."/>
            <person name="Rosso M.N."/>
            <person name="Martin F."/>
        </authorList>
    </citation>
    <scope>NUCLEOTIDE SEQUENCE [LARGE SCALE GENOMIC DNA]</scope>
    <source>
        <strain evidence="4 5">CIRM-BRFM 2984</strain>
    </source>
</reference>
<dbReference type="SUPFAM" id="SSF53474">
    <property type="entry name" value="alpha/beta-Hydrolases"/>
    <property type="match status" value="1"/>
</dbReference>
<dbReference type="InterPro" id="IPR013094">
    <property type="entry name" value="AB_hydrolase_3"/>
</dbReference>
<evidence type="ECO:0000256" key="1">
    <source>
        <dbReference type="ARBA" id="ARBA00010515"/>
    </source>
</evidence>
<evidence type="ECO:0000313" key="4">
    <source>
        <dbReference type="EMBL" id="KAK7014941.1"/>
    </source>
</evidence>
<dbReference type="InterPro" id="IPR050300">
    <property type="entry name" value="GDXG_lipolytic_enzyme"/>
</dbReference>
<accession>A0AAW0APG6</accession>
<comment type="similarity">
    <text evidence="1">Belongs to the 'GDXG' lipolytic enzyme family.</text>
</comment>
<dbReference type="Pfam" id="PF07859">
    <property type="entry name" value="Abhydrolase_3"/>
    <property type="match status" value="1"/>
</dbReference>
<name>A0AAW0APG6_9AGAR</name>
<dbReference type="GO" id="GO:0016787">
    <property type="term" value="F:hydrolase activity"/>
    <property type="evidence" value="ECO:0007669"/>
    <property type="project" value="UniProtKB-KW"/>
</dbReference>
<protein>
    <submittedName>
        <fullName evidence="4">Esterase lipase</fullName>
    </submittedName>
</protein>
<evidence type="ECO:0000313" key="5">
    <source>
        <dbReference type="Proteomes" id="UP001362999"/>
    </source>
</evidence>
<feature type="domain" description="Alpha/beta hydrolase fold-3" evidence="3">
    <location>
        <begin position="32"/>
        <end position="141"/>
    </location>
</feature>